<dbReference type="Gene3D" id="1.20.1420.30">
    <property type="entry name" value="NCX, central ion-binding region"/>
    <property type="match status" value="1"/>
</dbReference>
<evidence type="ECO:0000256" key="4">
    <source>
        <dbReference type="ARBA" id="ARBA00022989"/>
    </source>
</evidence>
<dbReference type="InterPro" id="IPR004713">
    <property type="entry name" value="CaH_exchang"/>
</dbReference>
<comment type="caution">
    <text evidence="9">The sequence shown here is derived from an EMBL/GenBank/DDBJ whole genome shotgun (WGS) entry which is preliminary data.</text>
</comment>
<protein>
    <submittedName>
        <fullName evidence="9">Ca2+/H+ antiporter</fullName>
    </submittedName>
</protein>
<feature type="transmembrane region" description="Helical" evidence="7">
    <location>
        <begin position="42"/>
        <end position="65"/>
    </location>
</feature>
<feature type="transmembrane region" description="Helical" evidence="7">
    <location>
        <begin position="77"/>
        <end position="95"/>
    </location>
</feature>
<keyword evidence="4 7" id="KW-1133">Transmembrane helix</keyword>
<keyword evidence="2" id="KW-0813">Transport</keyword>
<reference evidence="10" key="1">
    <citation type="journal article" date="2015" name="Genome Announc.">
        <title>Draft Genome Sequence of an Anaerobic Ammonium-Oxidizing Bacterium, "Candidatus Brocadia sinica".</title>
        <authorList>
            <person name="Oshiki M."/>
            <person name="Shinyako-Hata K."/>
            <person name="Satoh H."/>
            <person name="Okabe S."/>
        </authorList>
    </citation>
    <scope>NUCLEOTIDE SEQUENCE [LARGE SCALE GENOMIC DNA]</scope>
    <source>
        <strain evidence="10">JPN1</strain>
    </source>
</reference>
<feature type="domain" description="Sodium/calcium exchanger membrane region" evidence="8">
    <location>
        <begin position="4"/>
        <end position="90"/>
    </location>
</feature>
<keyword evidence="6 7" id="KW-0472">Membrane</keyword>
<dbReference type="InterPro" id="IPR044880">
    <property type="entry name" value="NCX_ion-bd_dom_sf"/>
</dbReference>
<evidence type="ECO:0000259" key="8">
    <source>
        <dbReference type="Pfam" id="PF01699"/>
    </source>
</evidence>
<gene>
    <name evidence="9" type="ORF">BROSI_A1530</name>
</gene>
<evidence type="ECO:0000256" key="1">
    <source>
        <dbReference type="ARBA" id="ARBA00004127"/>
    </source>
</evidence>
<accession>A0ABQ0JX23</accession>
<evidence type="ECO:0000256" key="3">
    <source>
        <dbReference type="ARBA" id="ARBA00022692"/>
    </source>
</evidence>
<keyword evidence="5" id="KW-0406">Ion transport</keyword>
<dbReference type="InterPro" id="IPR004837">
    <property type="entry name" value="NaCa_Exmemb"/>
</dbReference>
<dbReference type="PANTHER" id="PTHR31503:SF22">
    <property type="entry name" value="VACUOLAR CALCIUM ION TRANSPORTER"/>
    <property type="match status" value="1"/>
</dbReference>
<sequence length="101" mass="10924">MIDIDIVKYSLIGSIIGNILLILGLSLFVSGVNFGELKLSPIITGTTTIHLSMAAMCFVVPSIFAREDSILALHKHSIGIAVVLLLVYFVGGVLYHDLFSY</sequence>
<evidence type="ECO:0000313" key="10">
    <source>
        <dbReference type="Proteomes" id="UP000032309"/>
    </source>
</evidence>
<evidence type="ECO:0000256" key="6">
    <source>
        <dbReference type="ARBA" id="ARBA00023136"/>
    </source>
</evidence>
<proteinExistence type="predicted"/>
<evidence type="ECO:0000256" key="7">
    <source>
        <dbReference type="SAM" id="Phobius"/>
    </source>
</evidence>
<comment type="subcellular location">
    <subcellularLocation>
        <location evidence="1">Endomembrane system</location>
        <topology evidence="1">Multi-pass membrane protein</topology>
    </subcellularLocation>
</comment>
<dbReference type="EMBL" id="BAFN01000001">
    <property type="protein sequence ID" value="GAN33014.1"/>
    <property type="molecule type" value="Genomic_DNA"/>
</dbReference>
<feature type="transmembrane region" description="Helical" evidence="7">
    <location>
        <begin position="9"/>
        <end position="30"/>
    </location>
</feature>
<name>A0ABQ0JX23_9BACT</name>
<organism evidence="9 10">
    <name type="scientific">Candidatus Brocadia sinica JPN1</name>
    <dbReference type="NCBI Taxonomy" id="1197129"/>
    <lineage>
        <taxon>Bacteria</taxon>
        <taxon>Pseudomonadati</taxon>
        <taxon>Planctomycetota</taxon>
        <taxon>Candidatus Brocadiia</taxon>
        <taxon>Candidatus Brocadiales</taxon>
        <taxon>Candidatus Brocadiaceae</taxon>
        <taxon>Candidatus Brocadia</taxon>
    </lineage>
</organism>
<evidence type="ECO:0000256" key="5">
    <source>
        <dbReference type="ARBA" id="ARBA00023065"/>
    </source>
</evidence>
<evidence type="ECO:0000256" key="2">
    <source>
        <dbReference type="ARBA" id="ARBA00022448"/>
    </source>
</evidence>
<dbReference type="Pfam" id="PF01699">
    <property type="entry name" value="Na_Ca_ex"/>
    <property type="match status" value="1"/>
</dbReference>
<keyword evidence="10" id="KW-1185">Reference proteome</keyword>
<keyword evidence="3 7" id="KW-0812">Transmembrane</keyword>
<dbReference type="Proteomes" id="UP000032309">
    <property type="component" value="Unassembled WGS sequence"/>
</dbReference>
<dbReference type="PANTHER" id="PTHR31503">
    <property type="entry name" value="VACUOLAR CALCIUM ION TRANSPORTER"/>
    <property type="match status" value="1"/>
</dbReference>
<evidence type="ECO:0000313" key="9">
    <source>
        <dbReference type="EMBL" id="GAN33014.1"/>
    </source>
</evidence>